<sequence>MGYNRNLGKCSIFDAKLWSILDGLTLIQNRSYDGVKIQSDNVKAVKAIQDSSPTSLPSLNVFITCWET</sequence>
<evidence type="ECO:0000313" key="2">
    <source>
        <dbReference type="EMBL" id="MBA0815172.1"/>
    </source>
</evidence>
<dbReference type="GO" id="GO:0003676">
    <property type="term" value="F:nucleic acid binding"/>
    <property type="evidence" value="ECO:0007669"/>
    <property type="project" value="InterPro"/>
</dbReference>
<proteinExistence type="predicted"/>
<evidence type="ECO:0000313" key="3">
    <source>
        <dbReference type="Proteomes" id="UP000593560"/>
    </source>
</evidence>
<accession>A0A7J9HZA0</accession>
<dbReference type="AlphaFoldDB" id="A0A7J9HZA0"/>
<gene>
    <name evidence="2" type="ORF">Gohar_020934</name>
</gene>
<feature type="domain" description="RNase H type-1" evidence="1">
    <location>
        <begin position="8"/>
        <end position="60"/>
    </location>
</feature>
<protein>
    <recommendedName>
        <fullName evidence="1">RNase H type-1 domain-containing protein</fullName>
    </recommendedName>
</protein>
<evidence type="ECO:0000259" key="1">
    <source>
        <dbReference type="Pfam" id="PF13456"/>
    </source>
</evidence>
<dbReference type="EMBL" id="JABFAD010000012">
    <property type="protein sequence ID" value="MBA0815172.1"/>
    <property type="molecule type" value="Genomic_DNA"/>
</dbReference>
<dbReference type="InterPro" id="IPR002156">
    <property type="entry name" value="RNaseH_domain"/>
</dbReference>
<name>A0A7J9HZA0_9ROSI</name>
<comment type="caution">
    <text evidence="2">The sequence shown here is derived from an EMBL/GenBank/DDBJ whole genome shotgun (WGS) entry which is preliminary data.</text>
</comment>
<organism evidence="2 3">
    <name type="scientific">Gossypium harknessii</name>
    <dbReference type="NCBI Taxonomy" id="34285"/>
    <lineage>
        <taxon>Eukaryota</taxon>
        <taxon>Viridiplantae</taxon>
        <taxon>Streptophyta</taxon>
        <taxon>Embryophyta</taxon>
        <taxon>Tracheophyta</taxon>
        <taxon>Spermatophyta</taxon>
        <taxon>Magnoliopsida</taxon>
        <taxon>eudicotyledons</taxon>
        <taxon>Gunneridae</taxon>
        <taxon>Pentapetalae</taxon>
        <taxon>rosids</taxon>
        <taxon>malvids</taxon>
        <taxon>Malvales</taxon>
        <taxon>Malvaceae</taxon>
        <taxon>Malvoideae</taxon>
        <taxon>Gossypium</taxon>
    </lineage>
</organism>
<reference evidence="2 3" key="1">
    <citation type="journal article" date="2019" name="Genome Biol. Evol.">
        <title>Insights into the evolution of the New World diploid cottons (Gossypium, subgenus Houzingenia) based on genome sequencing.</title>
        <authorList>
            <person name="Grover C.E."/>
            <person name="Arick M.A. 2nd"/>
            <person name="Thrash A."/>
            <person name="Conover J.L."/>
            <person name="Sanders W.S."/>
            <person name="Peterson D.G."/>
            <person name="Frelichowski J.E."/>
            <person name="Scheffler J.A."/>
            <person name="Scheffler B.E."/>
            <person name="Wendel J.F."/>
        </authorList>
    </citation>
    <scope>NUCLEOTIDE SEQUENCE [LARGE SCALE GENOMIC DNA]</scope>
    <source>
        <strain evidence="2">0</strain>
        <tissue evidence="2">Leaf</tissue>
    </source>
</reference>
<dbReference type="Pfam" id="PF13456">
    <property type="entry name" value="RVT_3"/>
    <property type="match status" value="1"/>
</dbReference>
<keyword evidence="3" id="KW-1185">Reference proteome</keyword>
<dbReference type="GO" id="GO:0004523">
    <property type="term" value="F:RNA-DNA hybrid ribonuclease activity"/>
    <property type="evidence" value="ECO:0007669"/>
    <property type="project" value="InterPro"/>
</dbReference>
<dbReference type="OrthoDB" id="1002594at2759"/>
<dbReference type="Proteomes" id="UP000593560">
    <property type="component" value="Unassembled WGS sequence"/>
</dbReference>